<protein>
    <submittedName>
        <fullName evidence="2">Uncharacterized protein</fullName>
    </submittedName>
</protein>
<evidence type="ECO:0000313" key="3">
    <source>
        <dbReference type="Proteomes" id="UP000721236"/>
    </source>
</evidence>
<evidence type="ECO:0000256" key="1">
    <source>
        <dbReference type="SAM" id="Phobius"/>
    </source>
</evidence>
<dbReference type="RefSeq" id="WP_222207112.1">
    <property type="nucleotide sequence ID" value="NZ_CAJZAH010000004.1"/>
</dbReference>
<keyword evidence="3" id="KW-1185">Reference proteome</keyword>
<feature type="transmembrane region" description="Helical" evidence="1">
    <location>
        <begin position="39"/>
        <end position="58"/>
    </location>
</feature>
<comment type="caution">
    <text evidence="2">The sequence shown here is derived from an EMBL/GenBank/DDBJ whole genome shotgun (WGS) entry which is preliminary data.</text>
</comment>
<dbReference type="Proteomes" id="UP000721236">
    <property type="component" value="Unassembled WGS sequence"/>
</dbReference>
<keyword evidence="1" id="KW-1133">Transmembrane helix</keyword>
<reference evidence="2 3" key="1">
    <citation type="submission" date="2021-08" db="EMBL/GenBank/DDBJ databases">
        <authorList>
            <person name="Peeters C."/>
        </authorList>
    </citation>
    <scope>NUCLEOTIDE SEQUENCE [LARGE SCALE GENOMIC DNA]</scope>
    <source>
        <strain evidence="2 3">LMG 21510</strain>
    </source>
</reference>
<name>A0ABN7Z6K8_9BURK</name>
<keyword evidence="1" id="KW-0472">Membrane</keyword>
<gene>
    <name evidence="2" type="ORF">LMG21510_03937</name>
</gene>
<proteinExistence type="predicted"/>
<feature type="transmembrane region" description="Helical" evidence="1">
    <location>
        <begin position="12"/>
        <end position="32"/>
    </location>
</feature>
<dbReference type="EMBL" id="CAJZAH010000004">
    <property type="protein sequence ID" value="CAG9179932.1"/>
    <property type="molecule type" value="Genomic_DNA"/>
</dbReference>
<sequence>MSFHLHDLVFLIPMALVGMILMGLVPVAARALKISCRTIGVVAGVLFGVLVLEAIPLLI</sequence>
<evidence type="ECO:0000313" key="2">
    <source>
        <dbReference type="EMBL" id="CAG9179932.1"/>
    </source>
</evidence>
<accession>A0ABN7Z6K8</accession>
<organism evidence="2 3">
    <name type="scientific">Cupriavidus respiraculi</name>
    <dbReference type="NCBI Taxonomy" id="195930"/>
    <lineage>
        <taxon>Bacteria</taxon>
        <taxon>Pseudomonadati</taxon>
        <taxon>Pseudomonadota</taxon>
        <taxon>Betaproteobacteria</taxon>
        <taxon>Burkholderiales</taxon>
        <taxon>Burkholderiaceae</taxon>
        <taxon>Cupriavidus</taxon>
    </lineage>
</organism>
<keyword evidence="1" id="KW-0812">Transmembrane</keyword>